<dbReference type="EMBL" id="DSAC01000003">
    <property type="protein sequence ID" value="HHO73067.1"/>
    <property type="molecule type" value="Genomic_DNA"/>
</dbReference>
<reference evidence="1" key="1">
    <citation type="journal article" date="2020" name="mSystems">
        <title>Genome- and Community-Level Interaction Insights into Carbon Utilization and Element Cycling Functions of Hydrothermarchaeota in Hydrothermal Sediment.</title>
        <authorList>
            <person name="Zhou Z."/>
            <person name="Liu Y."/>
            <person name="Xu W."/>
            <person name="Pan J."/>
            <person name="Luo Z.H."/>
            <person name="Li M."/>
        </authorList>
    </citation>
    <scope>NUCLEOTIDE SEQUENCE [LARGE SCALE GENOMIC DNA]</scope>
    <source>
        <strain evidence="1">SpSt-114</strain>
    </source>
</reference>
<accession>A0A7C5SVK7</accession>
<dbReference type="AlphaFoldDB" id="A0A7C5SVK7"/>
<evidence type="ECO:0000313" key="1">
    <source>
        <dbReference type="EMBL" id="HHO73067.1"/>
    </source>
</evidence>
<proteinExistence type="predicted"/>
<gene>
    <name evidence="1" type="ORF">ENN04_00275</name>
</gene>
<dbReference type="InterPro" id="IPR036280">
    <property type="entry name" value="Multihaem_cyt_sf"/>
</dbReference>
<evidence type="ECO:0008006" key="2">
    <source>
        <dbReference type="Google" id="ProtNLM"/>
    </source>
</evidence>
<dbReference type="GO" id="GO:0009055">
    <property type="term" value="F:electron transfer activity"/>
    <property type="evidence" value="ECO:0007669"/>
    <property type="project" value="InterPro"/>
</dbReference>
<dbReference type="SUPFAM" id="SSF48695">
    <property type="entry name" value="Multiheme cytochromes"/>
    <property type="match status" value="1"/>
</dbReference>
<comment type="caution">
    <text evidence="1">The sequence shown here is derived from an EMBL/GenBank/DDBJ whole genome shotgun (WGS) entry which is preliminary data.</text>
</comment>
<sequence>MKKILVLFATLGLSFGADQVILKKPPVSLGKYYPPQSNRFEYVSVMHEMSTAFYGVRLNINEGRWDMALDWANRLKDAYTRAQNMVPEWKNYFKPALVDELINAVRAKNLDQVIKASKELGETCAKCHAENQIAVKLVYHYPPFATLKMEDPVEFVQLSPKEYMKKLSDSMKALRISLLQGDVQKAREAGEQVVERVKGTEAICSKCHTDKTVVDRIHGKDHEQALASIQKLLKEPQPNRDAIFKAMSVIGQSCNKCHNLHLVPAMVQEAFRK</sequence>
<dbReference type="GO" id="GO:0005506">
    <property type="term" value="F:iron ion binding"/>
    <property type="evidence" value="ECO:0007669"/>
    <property type="project" value="InterPro"/>
</dbReference>
<organism evidence="1">
    <name type="scientific">Thermocrinis ruber</name>
    <dbReference type="NCBI Taxonomy" id="75906"/>
    <lineage>
        <taxon>Bacteria</taxon>
        <taxon>Pseudomonadati</taxon>
        <taxon>Aquificota</taxon>
        <taxon>Aquificia</taxon>
        <taxon>Aquificales</taxon>
        <taxon>Aquificaceae</taxon>
        <taxon>Thermocrinis</taxon>
    </lineage>
</organism>
<dbReference type="GO" id="GO:0022900">
    <property type="term" value="P:electron transport chain"/>
    <property type="evidence" value="ECO:0007669"/>
    <property type="project" value="InterPro"/>
</dbReference>
<name>A0A7C5SVK7_9AQUI</name>
<protein>
    <recommendedName>
        <fullName evidence="2">Cytochrome C</fullName>
    </recommendedName>
</protein>
<dbReference type="GO" id="GO:0020037">
    <property type="term" value="F:heme binding"/>
    <property type="evidence" value="ECO:0007669"/>
    <property type="project" value="InterPro"/>
</dbReference>
<dbReference type="SUPFAM" id="SSF47175">
    <property type="entry name" value="Cytochromes"/>
    <property type="match status" value="1"/>
</dbReference>
<dbReference type="InterPro" id="IPR010980">
    <property type="entry name" value="Cyt_c/b562"/>
</dbReference>